<reference evidence="2" key="1">
    <citation type="submission" date="2021-01" db="EMBL/GenBank/DDBJ databases">
        <authorList>
            <person name="Corre E."/>
            <person name="Pelletier E."/>
            <person name="Niang G."/>
            <person name="Scheremetjew M."/>
            <person name="Finn R."/>
            <person name="Kale V."/>
            <person name="Holt S."/>
            <person name="Cochrane G."/>
            <person name="Meng A."/>
            <person name="Brown T."/>
            <person name="Cohen L."/>
        </authorList>
    </citation>
    <scope>NUCLEOTIDE SEQUENCE</scope>
</reference>
<evidence type="ECO:0000313" key="2">
    <source>
        <dbReference type="EMBL" id="CAD8836032.1"/>
    </source>
</evidence>
<dbReference type="InterPro" id="IPR007858">
    <property type="entry name" value="Dpy-30_motif"/>
</dbReference>
<dbReference type="Gene3D" id="1.20.890.10">
    <property type="entry name" value="cAMP-dependent protein kinase regulatory subunit, dimerization-anchoring domain"/>
    <property type="match status" value="1"/>
</dbReference>
<organism evidence="2">
    <name type="scientific">Noctiluca scintillans</name>
    <name type="common">Sea sparkle</name>
    <name type="synonym">Red tide dinoflagellate</name>
    <dbReference type="NCBI Taxonomy" id="2966"/>
    <lineage>
        <taxon>Eukaryota</taxon>
        <taxon>Sar</taxon>
        <taxon>Alveolata</taxon>
        <taxon>Dinophyceae</taxon>
        <taxon>Noctilucales</taxon>
        <taxon>Noctilucaceae</taxon>
        <taxon>Noctiluca</taxon>
    </lineage>
</organism>
<feature type="compositionally biased region" description="Polar residues" evidence="1">
    <location>
        <begin position="213"/>
        <end position="223"/>
    </location>
</feature>
<dbReference type="Pfam" id="PF05186">
    <property type="entry name" value="Dpy-30"/>
    <property type="match status" value="1"/>
</dbReference>
<proteinExistence type="predicted"/>
<accession>A0A7S0ZXR6</accession>
<feature type="region of interest" description="Disordered" evidence="1">
    <location>
        <begin position="171"/>
        <end position="223"/>
    </location>
</feature>
<dbReference type="AlphaFoldDB" id="A0A7S0ZXR6"/>
<protein>
    <submittedName>
        <fullName evidence="2">Uncharacterized protein</fullName>
    </submittedName>
</protein>
<sequence>MVELTLDLVEQASMPEDCFVSVRIGDSQKLSRLADSRIYRFPKLADKRYGRIEVFQRIGSCTVDVDPTSQVSRDRPVNVNCQDSGFGRLALRVGVEADPAAKEKIVADTEAKGKKHSTKVKAAKEYLGKHGLEVMLSEAMQVVLRERPENPCEFIGRRLLSESNVSPRATSLPFVNPNSKPCAPMPESRKPLPAEPPVVPSANRAQPKLSPLTGRQQPAQQPTFPMTPAYSSNMGAEALVPFARYYKAHFSTIRLDTRMPLLYAAFPAPTTVKDFTQQARQLQTRGEQIVPFKTYYPKHFGRVCVPPSLYAKFPTSGTRGAARPTERCQPFAGYYQAHMVKACADAQWSAFYERNSFTKPQATSSASRAPSIVPFGAYYKAHVRECGASLWASLHAKFGTKNVTSTSVRATEQQTSPPKPCRASFLPSVGTWLARPPKSHREHAPTAPAAPFVFRPSVGTWLTTLASKDTSPAFEPQQVESSVMLPSVGTWLAKPVKLKTTVVEDTATVSFPFRPSVGTWLMTARTVRESRPQRPRRAMVSQAILHGSSFYSSNLRPGLRVI</sequence>
<name>A0A7S0ZXR6_NOCSC</name>
<gene>
    <name evidence="2" type="ORF">NSCI0253_LOCUS10380</name>
</gene>
<dbReference type="EMBL" id="HBFQ01014985">
    <property type="protein sequence ID" value="CAD8836032.1"/>
    <property type="molecule type" value="Transcribed_RNA"/>
</dbReference>
<evidence type="ECO:0000256" key="1">
    <source>
        <dbReference type="SAM" id="MobiDB-lite"/>
    </source>
</evidence>